<evidence type="ECO:0000313" key="5">
    <source>
        <dbReference type="Proteomes" id="UP000196694"/>
    </source>
</evidence>
<dbReference type="KEGG" id="pdl:Pyrde_0804"/>
<dbReference type="Pfam" id="PF00174">
    <property type="entry name" value="Oxidored_molyb"/>
    <property type="match status" value="1"/>
</dbReference>
<dbReference type="PANTHER" id="PTHR43032:SF4">
    <property type="entry name" value="OXIDOREDUCTASE MOLYBDOPTERIN-BINDING DOMAIN-CONTAINING PROTEIN"/>
    <property type="match status" value="1"/>
</dbReference>
<dbReference type="AlphaFoldDB" id="A0A0P0N1V7"/>
<dbReference type="Gene3D" id="3.90.420.10">
    <property type="entry name" value="Oxidoreductase, molybdopterin-binding domain"/>
    <property type="match status" value="1"/>
</dbReference>
<protein>
    <submittedName>
        <fullName evidence="2">Sulfite oxidase related enzyme</fullName>
    </submittedName>
</protein>
<evidence type="ECO:0000259" key="1">
    <source>
        <dbReference type="Pfam" id="PF00174"/>
    </source>
</evidence>
<evidence type="ECO:0000313" key="2">
    <source>
        <dbReference type="EMBL" id="ALL00854.1"/>
    </source>
</evidence>
<keyword evidence="5" id="KW-1185">Reference proteome</keyword>
<name>A0A0P0N1V7_9CREN</name>
<dbReference type="PANTHER" id="PTHR43032">
    <property type="entry name" value="PROTEIN-METHIONINE-SULFOXIDE REDUCTASE"/>
    <property type="match status" value="1"/>
</dbReference>
<dbReference type="STRING" id="1273541.Pyrde_0804"/>
<dbReference type="EMBL" id="NCQP01000001">
    <property type="protein sequence ID" value="OWJ55519.1"/>
    <property type="molecule type" value="Genomic_DNA"/>
</dbReference>
<dbReference type="InterPro" id="IPR036374">
    <property type="entry name" value="OxRdtase_Mopterin-bd_sf"/>
</dbReference>
<proteinExistence type="predicted"/>
<reference evidence="2 4" key="1">
    <citation type="submission" date="2015-10" db="EMBL/GenBank/DDBJ databases">
        <title>Complete genome sequence of hyperthermophilic archaeon Pyrodictium delaneyi Su06.</title>
        <authorList>
            <person name="Jung J.-H."/>
            <person name="Lin J."/>
            <person name="Holden J.F."/>
            <person name="Park C.-S."/>
        </authorList>
    </citation>
    <scope>NUCLEOTIDE SEQUENCE [LARGE SCALE GENOMIC DNA]</scope>
    <source>
        <strain evidence="2 4">Su06</strain>
    </source>
</reference>
<dbReference type="SUPFAM" id="SSF56524">
    <property type="entry name" value="Oxidoreductase molybdopterin-binding domain"/>
    <property type="match status" value="1"/>
</dbReference>
<sequence length="311" mass="34015">MTGRIDSRDEARAALEGLLRLLGEGLGLEDGLEAADYSVELLARRRFTVHSTPLRSGGEARVVEARGVVLAAAAVLPASVMARIDASTRERLEKGTVLRVGDAVEPPVYLPRPVLEPGDGEPAGQKAIPRFVTYAAEGLPKTVPSGAAIRVYTPQGTTMIDQRILEETAEWLVLDMHCVTGWSVEGKLWLAAPLREALRLAGVSVPWEGWLLARSAGGYASVVPLEEALEHGYIAVGLEGKPLGRDRGAPARLVLPRLYGWKHTKWLTEIHLLEAYTDGYWEARGYHERGLVALEERFKIRNPELIEAAEH</sequence>
<organism evidence="2 4">
    <name type="scientific">Pyrodictium delaneyi</name>
    <dbReference type="NCBI Taxonomy" id="1273541"/>
    <lineage>
        <taxon>Archaea</taxon>
        <taxon>Thermoproteota</taxon>
        <taxon>Thermoprotei</taxon>
        <taxon>Desulfurococcales</taxon>
        <taxon>Pyrodictiaceae</taxon>
        <taxon>Pyrodictium</taxon>
    </lineage>
</organism>
<dbReference type="Proteomes" id="UP000196694">
    <property type="component" value="Unassembled WGS sequence"/>
</dbReference>
<dbReference type="InterPro" id="IPR000572">
    <property type="entry name" value="OxRdtase_Mopterin-bd_dom"/>
</dbReference>
<dbReference type="GeneID" id="26099144"/>
<dbReference type="EMBL" id="CP013011">
    <property type="protein sequence ID" value="ALL00854.1"/>
    <property type="molecule type" value="Genomic_DNA"/>
</dbReference>
<dbReference type="OrthoDB" id="24039at2157"/>
<reference evidence="3 5" key="2">
    <citation type="submission" date="2017-05" db="EMBL/GenBank/DDBJ databases">
        <title>The draft genome of the hyperthermophilic archaeon 'Pyrodictium delaneyi strain Hulk', an iron and nitrate reducer, reveals the capacity for sulfate reduction.</title>
        <authorList>
            <person name="Demey L.M."/>
            <person name="Miller C."/>
            <person name="Manzella M."/>
            <person name="Reguera G."/>
            <person name="Kashefi K."/>
        </authorList>
    </citation>
    <scope>NUCLEOTIDE SEQUENCE [LARGE SCALE GENOMIC DNA]</scope>
    <source>
        <strain evidence="3 5">Hulk</strain>
    </source>
</reference>
<dbReference type="Proteomes" id="UP000058613">
    <property type="component" value="Chromosome"/>
</dbReference>
<evidence type="ECO:0000313" key="4">
    <source>
        <dbReference type="Proteomes" id="UP000058613"/>
    </source>
</evidence>
<gene>
    <name evidence="3" type="ORF">Pdsh_01625</name>
    <name evidence="2" type="ORF">Pyrde_0804</name>
</gene>
<evidence type="ECO:0000313" key="3">
    <source>
        <dbReference type="EMBL" id="OWJ55519.1"/>
    </source>
</evidence>
<accession>A0A0P0N1V7</accession>
<feature type="domain" description="Oxidoreductase molybdopterin-binding" evidence="1">
    <location>
        <begin position="173"/>
        <end position="281"/>
    </location>
</feature>
<dbReference type="RefSeq" id="WP_055408453.1">
    <property type="nucleotide sequence ID" value="NZ_CP013011.1"/>
</dbReference>